<comment type="caution">
    <text evidence="1">The sequence shown here is derived from an EMBL/GenBank/DDBJ whole genome shotgun (WGS) entry which is preliminary data.</text>
</comment>
<proteinExistence type="predicted"/>
<keyword evidence="2" id="KW-1185">Reference proteome</keyword>
<dbReference type="Proteomes" id="UP000266234">
    <property type="component" value="Unassembled WGS sequence"/>
</dbReference>
<organism evidence="1 2">
    <name type="scientific">Fusarium longipes</name>
    <dbReference type="NCBI Taxonomy" id="694270"/>
    <lineage>
        <taxon>Eukaryota</taxon>
        <taxon>Fungi</taxon>
        <taxon>Dikarya</taxon>
        <taxon>Ascomycota</taxon>
        <taxon>Pezizomycotina</taxon>
        <taxon>Sordariomycetes</taxon>
        <taxon>Hypocreomycetidae</taxon>
        <taxon>Hypocreales</taxon>
        <taxon>Nectriaceae</taxon>
        <taxon>Fusarium</taxon>
    </lineage>
</organism>
<dbReference type="AlphaFoldDB" id="A0A395RU14"/>
<dbReference type="EMBL" id="PXOG01000273">
    <property type="protein sequence ID" value="RGP63342.1"/>
    <property type="molecule type" value="Genomic_DNA"/>
</dbReference>
<accession>A0A395RU14</accession>
<sequence length="578" mass="62865">MASWYPEESSEQLLIFPAHAPEAWFRALRIALEIPAIDTKYQVYAVKVQASKDGALDDAGLPIFVSIGVPYISPEQLENTQVFSQRLLSTENTYLLDFVPLPNTVNLAAELSGILNAIDGFGPKSLTKMFSTMNSEMKEAIKKMKSTNPGMHFVPGVAGNLGLEAYLERLKDFMTRLGIKSQIPVMRLYSMDTEVKKAGKVYTPPISSSCKPLSLPSLSILNPRETLSNTPSIVMAMPQSAATHSHLDNNPDKLAALTELVQMPPWLGRRFDEAVLSCEAQLAISRAKLLTFLLLNPETCIGKEFKEGLAKPAMEIYNIWRYHENNNVIVKKQCCYKCTVDPASDPSAESKITRLGTARTVFATTVMLWDTLQMSALSPSSVLTDLETTSVSHAISQRNHGNVPSAPNLVTPASNATNLGQCSSLPPTKMAAGVATLPATTVARKVISDKIAPSLLSFAALAKAHGHVLAECTSNAITECERYGHPHPAAKYLLNREASQQQRRGPKTPLVHKDYTNIALDEPETEDAKHISELLDLVRAPEVVVDNFVARGDDPGTGEEGGGTVATWEASALAPESW</sequence>
<name>A0A395RU14_9HYPO</name>
<evidence type="ECO:0000313" key="2">
    <source>
        <dbReference type="Proteomes" id="UP000266234"/>
    </source>
</evidence>
<reference evidence="1 2" key="1">
    <citation type="journal article" date="2018" name="PLoS Pathog.">
        <title>Evolution of structural diversity of trichothecenes, a family of toxins produced by plant pathogenic and entomopathogenic fungi.</title>
        <authorList>
            <person name="Proctor R.H."/>
            <person name="McCormick S.P."/>
            <person name="Kim H.S."/>
            <person name="Cardoza R.E."/>
            <person name="Stanley A.M."/>
            <person name="Lindo L."/>
            <person name="Kelly A."/>
            <person name="Brown D.W."/>
            <person name="Lee T."/>
            <person name="Vaughan M.M."/>
            <person name="Alexander N.J."/>
            <person name="Busman M."/>
            <person name="Gutierrez S."/>
        </authorList>
    </citation>
    <scope>NUCLEOTIDE SEQUENCE [LARGE SCALE GENOMIC DNA]</scope>
    <source>
        <strain evidence="1 2">NRRL 20695</strain>
    </source>
</reference>
<evidence type="ECO:0000313" key="1">
    <source>
        <dbReference type="EMBL" id="RGP63342.1"/>
    </source>
</evidence>
<dbReference type="STRING" id="694270.A0A395RU14"/>
<dbReference type="OrthoDB" id="5104677at2759"/>
<gene>
    <name evidence="1" type="ORF">FLONG3_9903</name>
</gene>
<protein>
    <submittedName>
        <fullName evidence="1">Uncharacterized protein</fullName>
    </submittedName>
</protein>